<accession>A0A917EQP6</accession>
<proteinExistence type="predicted"/>
<protein>
    <recommendedName>
        <fullName evidence="6">Sigma factor regulator C-terminal domain-containing protein</fullName>
    </recommendedName>
</protein>
<evidence type="ECO:0000313" key="5">
    <source>
        <dbReference type="Proteomes" id="UP000605259"/>
    </source>
</evidence>
<name>A0A917EQP6_9BACI</name>
<comment type="caution">
    <text evidence="4">The sequence shown here is derived from an EMBL/GenBank/DDBJ whole genome shotgun (WGS) entry which is preliminary data.</text>
</comment>
<dbReference type="Pfam" id="PF13791">
    <property type="entry name" value="Sigma_reg_C"/>
    <property type="match status" value="1"/>
</dbReference>
<keyword evidence="1" id="KW-0472">Membrane</keyword>
<dbReference type="RefSeq" id="WP_188389068.1">
    <property type="nucleotide sequence ID" value="NZ_BMFK01000002.1"/>
</dbReference>
<evidence type="ECO:0008006" key="6">
    <source>
        <dbReference type="Google" id="ProtNLM"/>
    </source>
</evidence>
<keyword evidence="5" id="KW-1185">Reference proteome</keyword>
<dbReference type="Proteomes" id="UP000605259">
    <property type="component" value="Unassembled WGS sequence"/>
</dbReference>
<gene>
    <name evidence="4" type="ORF">GCM10007140_27650</name>
</gene>
<dbReference type="AlphaFoldDB" id="A0A917EQP6"/>
<feature type="domain" description="Sigma factor regulator N-terminal" evidence="3">
    <location>
        <begin position="16"/>
        <end position="89"/>
    </location>
</feature>
<keyword evidence="1" id="KW-1133">Transmembrane helix</keyword>
<feature type="domain" description="Sigma factor regulator C-terminal" evidence="2">
    <location>
        <begin position="213"/>
        <end position="365"/>
    </location>
</feature>
<evidence type="ECO:0000259" key="2">
    <source>
        <dbReference type="Pfam" id="PF13791"/>
    </source>
</evidence>
<dbReference type="EMBL" id="BMFK01000002">
    <property type="protein sequence ID" value="GGE76393.1"/>
    <property type="molecule type" value="Genomic_DNA"/>
</dbReference>
<dbReference type="Pfam" id="PF13800">
    <property type="entry name" value="Sigma_reg_N"/>
    <property type="match status" value="1"/>
</dbReference>
<reference evidence="4" key="2">
    <citation type="submission" date="2020-09" db="EMBL/GenBank/DDBJ databases">
        <authorList>
            <person name="Sun Q."/>
            <person name="Zhou Y."/>
        </authorList>
    </citation>
    <scope>NUCLEOTIDE SEQUENCE</scope>
    <source>
        <strain evidence="4">CGMCC 1.12698</strain>
    </source>
</reference>
<evidence type="ECO:0000313" key="4">
    <source>
        <dbReference type="EMBL" id="GGE76393.1"/>
    </source>
</evidence>
<evidence type="ECO:0000259" key="3">
    <source>
        <dbReference type="Pfam" id="PF13800"/>
    </source>
</evidence>
<organism evidence="4 5">
    <name type="scientific">Priestia taiwanensis</name>
    <dbReference type="NCBI Taxonomy" id="1347902"/>
    <lineage>
        <taxon>Bacteria</taxon>
        <taxon>Bacillati</taxon>
        <taxon>Bacillota</taxon>
        <taxon>Bacilli</taxon>
        <taxon>Bacillales</taxon>
        <taxon>Bacillaceae</taxon>
        <taxon>Priestia</taxon>
    </lineage>
</organism>
<dbReference type="InterPro" id="IPR025672">
    <property type="entry name" value="Sigma_reg_C_dom"/>
</dbReference>
<sequence length="372" mass="43401">MEEDKVPFELEDKKVKQMLRKARWKAIVKYSGIALAVMLIGIILISTILTRMISNYAEEVLADMRKKENEIINTLTSEYELGHPNTEYDININNYQPKDFWARMDSLGIGAREVLLERFWEKREVVAISYKVIEGILIPWKEEMYQYSESQKAYFPKVSHSIKYGEDATTFQLDKDKSTVYSLETKQREMQFYHHDKQYDMYPNDLERISKYENKVMEVALSFDKSYLLEEVKKMLPADVTQVWYWVDTPLDSMQYYDNPPIYPIWDKYVMGFDVTKTEEGFIEEIRIAKGKKKAKGDGSLRAFHNMAGVDDFRHYAEDVYDELSRGKVEPGKEDIRIIGAVVTGDEKRLQSLQGLPFVKAISLGAVADKNQ</sequence>
<feature type="transmembrane region" description="Helical" evidence="1">
    <location>
        <begin position="27"/>
        <end position="49"/>
    </location>
</feature>
<keyword evidence="1" id="KW-0812">Transmembrane</keyword>
<dbReference type="InterPro" id="IPR029101">
    <property type="entry name" value="Sigma_reg_N"/>
</dbReference>
<reference evidence="4" key="1">
    <citation type="journal article" date="2014" name="Int. J. Syst. Evol. Microbiol.">
        <title>Complete genome sequence of Corynebacterium casei LMG S-19264T (=DSM 44701T), isolated from a smear-ripened cheese.</title>
        <authorList>
            <consortium name="US DOE Joint Genome Institute (JGI-PGF)"/>
            <person name="Walter F."/>
            <person name="Albersmeier A."/>
            <person name="Kalinowski J."/>
            <person name="Ruckert C."/>
        </authorList>
    </citation>
    <scope>NUCLEOTIDE SEQUENCE</scope>
    <source>
        <strain evidence="4">CGMCC 1.12698</strain>
    </source>
</reference>
<evidence type="ECO:0000256" key="1">
    <source>
        <dbReference type="SAM" id="Phobius"/>
    </source>
</evidence>